<dbReference type="EMBL" id="PJQL01003177">
    <property type="protein sequence ID" value="RCH82031.1"/>
    <property type="molecule type" value="Genomic_DNA"/>
</dbReference>
<dbReference type="Proteomes" id="UP000252139">
    <property type="component" value="Unassembled WGS sequence"/>
</dbReference>
<comment type="caution">
    <text evidence="1">The sequence shown here is derived from an EMBL/GenBank/DDBJ whole genome shotgun (WGS) entry which is preliminary data.</text>
</comment>
<name>A0A367IX25_RHIAZ</name>
<sequence>MKLLMKELRLKTANGLSLARFLQMKLKKTDSTYKTEPSTHYAENFKSKKYVLTLHELRKCKVLVVHIYDKDSALDERLNISSIELNTVLPQKYKLVPAVLSAI</sequence>
<evidence type="ECO:0000313" key="2">
    <source>
        <dbReference type="Proteomes" id="UP000252139"/>
    </source>
</evidence>
<protein>
    <submittedName>
        <fullName evidence="1">Uncharacterized protein</fullName>
    </submittedName>
</protein>
<reference evidence="1 2" key="1">
    <citation type="journal article" date="2018" name="G3 (Bethesda)">
        <title>Phylogenetic and Phylogenomic Definition of Rhizopus Species.</title>
        <authorList>
            <person name="Gryganskyi A.P."/>
            <person name="Golan J."/>
            <person name="Dolatabadi S."/>
            <person name="Mondo S."/>
            <person name="Robb S."/>
            <person name="Idnurm A."/>
            <person name="Muszewska A."/>
            <person name="Steczkiewicz K."/>
            <person name="Masonjones S."/>
            <person name="Liao H.L."/>
            <person name="Gajdeczka M.T."/>
            <person name="Anike F."/>
            <person name="Vuek A."/>
            <person name="Anishchenko I.M."/>
            <person name="Voigt K."/>
            <person name="de Hoog G.S."/>
            <person name="Smith M.E."/>
            <person name="Heitman J."/>
            <person name="Vilgalys R."/>
            <person name="Stajich J.E."/>
        </authorList>
    </citation>
    <scope>NUCLEOTIDE SEQUENCE [LARGE SCALE GENOMIC DNA]</scope>
    <source>
        <strain evidence="1 2">CBS 357.93</strain>
    </source>
</reference>
<accession>A0A367IX25</accession>
<dbReference type="AlphaFoldDB" id="A0A367IX25"/>
<gene>
    <name evidence="1" type="ORF">CU097_003955</name>
</gene>
<keyword evidence="2" id="KW-1185">Reference proteome</keyword>
<evidence type="ECO:0000313" key="1">
    <source>
        <dbReference type="EMBL" id="RCH82031.1"/>
    </source>
</evidence>
<organism evidence="1 2">
    <name type="scientific">Rhizopus azygosporus</name>
    <name type="common">Rhizopus microsporus var. azygosporus</name>
    <dbReference type="NCBI Taxonomy" id="86630"/>
    <lineage>
        <taxon>Eukaryota</taxon>
        <taxon>Fungi</taxon>
        <taxon>Fungi incertae sedis</taxon>
        <taxon>Mucoromycota</taxon>
        <taxon>Mucoromycotina</taxon>
        <taxon>Mucoromycetes</taxon>
        <taxon>Mucorales</taxon>
        <taxon>Mucorineae</taxon>
        <taxon>Rhizopodaceae</taxon>
        <taxon>Rhizopus</taxon>
    </lineage>
</organism>
<proteinExistence type="predicted"/>